<feature type="signal peptide" evidence="18">
    <location>
        <begin position="1"/>
        <end position="22"/>
    </location>
</feature>
<feature type="region of interest" description="Disordered" evidence="16">
    <location>
        <begin position="1088"/>
        <end position="1113"/>
    </location>
</feature>
<feature type="binding site" evidence="15">
    <location>
        <position position="604"/>
    </location>
    <ligand>
        <name>Ca(2+)</name>
        <dbReference type="ChEBI" id="CHEBI:29108"/>
    </ligand>
</feature>
<comment type="cofactor">
    <cofactor evidence="15">
        <name>Ca(2+)</name>
        <dbReference type="ChEBI" id="CHEBI:29108"/>
    </cofactor>
    <text evidence="15">Binds 1 Ca(2+) ion per subunit.</text>
</comment>
<organism evidence="20 21">
    <name type="scientific">Sparassis crispa</name>
    <dbReference type="NCBI Taxonomy" id="139825"/>
    <lineage>
        <taxon>Eukaryota</taxon>
        <taxon>Fungi</taxon>
        <taxon>Dikarya</taxon>
        <taxon>Basidiomycota</taxon>
        <taxon>Agaricomycotina</taxon>
        <taxon>Agaricomycetes</taxon>
        <taxon>Polyporales</taxon>
        <taxon>Sparassidaceae</taxon>
        <taxon>Sparassis</taxon>
    </lineage>
</organism>
<keyword evidence="12" id="KW-0843">Virulence</keyword>
<dbReference type="GO" id="GO:0046872">
    <property type="term" value="F:metal ion binding"/>
    <property type="evidence" value="ECO:0007669"/>
    <property type="project" value="UniProtKB-UniRule"/>
</dbReference>
<evidence type="ECO:0000256" key="4">
    <source>
        <dbReference type="ARBA" id="ARBA00012462"/>
    </source>
</evidence>
<dbReference type="Pfam" id="PF09286">
    <property type="entry name" value="Pro-kuma_activ"/>
    <property type="match status" value="1"/>
</dbReference>
<feature type="active site" description="Charge relay system" evidence="15">
    <location>
        <position position="316"/>
    </location>
</feature>
<feature type="chain" id="PRO_5018991084" description="tripeptidyl-peptidase II" evidence="18">
    <location>
        <begin position="23"/>
        <end position="1113"/>
    </location>
</feature>
<dbReference type="SUPFAM" id="SSF52743">
    <property type="entry name" value="Subtilisin-like"/>
    <property type="match status" value="1"/>
</dbReference>
<dbReference type="PROSITE" id="PS51695">
    <property type="entry name" value="SEDOLISIN"/>
    <property type="match status" value="1"/>
</dbReference>
<dbReference type="InParanoid" id="A0A401GNH7"/>
<evidence type="ECO:0000256" key="16">
    <source>
        <dbReference type="SAM" id="MobiDB-lite"/>
    </source>
</evidence>
<evidence type="ECO:0000256" key="10">
    <source>
        <dbReference type="ARBA" id="ARBA00022825"/>
    </source>
</evidence>
<dbReference type="InterPro" id="IPR030400">
    <property type="entry name" value="Sedolisin_dom"/>
</dbReference>
<feature type="domain" description="Peptidase S53" evidence="19">
    <location>
        <begin position="235"/>
        <end position="645"/>
    </location>
</feature>
<evidence type="ECO:0000313" key="21">
    <source>
        <dbReference type="Proteomes" id="UP000287166"/>
    </source>
</evidence>
<evidence type="ECO:0000256" key="11">
    <source>
        <dbReference type="ARBA" id="ARBA00022837"/>
    </source>
</evidence>
<keyword evidence="9 15" id="KW-0378">Hydrolase</keyword>
<dbReference type="AlphaFoldDB" id="A0A401GNH7"/>
<sequence>MFLVRRLLTALALGLAVSGTSALLSSRVVHESRRGVPSGWRAVRRAESSVVLPLRIGLAQSNLDNLETFVLDVSHPDSPNYGKHWSAKQVADTFRPSMQTVDTVRGWLLDSGLEPERVKLVKGGSWIQANVTIEQAERLLGTEYYVYQFGEEGEGGREHIACMEKYYLPEHVSKHVELITPTLHFDVKNKREIHQFEKRTAPAKNIGQPGLGVTYPKTTGTVQELLTELEECDEQITPVCLRALYSFSYTPVAVDKNTIAIVEYTPQAYVPSDLDLFFSNFSPSQIGERPYLYSIDGGYIQTEGTGFNYNGESNLDLQYSMALVGPRQTVSLYQAGDDVEGASFNNLLDALDASYCTFEGGDDPTQDAAYPDPYGGYEGPEACGTVTPAYVMSTSYGYNEADLTPFYMERQCAEYAKLGLLGMTILYSSGDDGVAGNSGACLYPNGTQAVGAPMFSPSFPATCPYVTSVGATQVNPGATVYEAESACEQVIYSGGGWSNVFAMPSYQKTAVESYLYNYPPPYSATIWNSTGTSRAFPDIAANGANYVVAVQGEYYLVYGTSCSSPVSASILSAVNDARLAAGKGPIGFINPTIYTTAGMAAFNDITNGTNPGCDTVGFYAEPGWDPVTGVGTPNFTNGCASAKRLIGPAPFHIPSRGSTPWHYFTSITAGISFVVLTINTLLNVVVSGYDNVTVLSQDYDFEPHYWWSPFITTHNPHCQSHQFLVGDTFNTNVSLFQYSLLALEQSGQSPLPAYGFAYTGTPLNAICNHPLETNTFGVLVNRLQKTVQSKALIVCFDVSQDIQVLALQMSWSMGLLSADRNFLSYNPSNMTFIDILSALAVDLLVGVVAASANTTVGIDSFVASGHMYCPEYEAANGSWAITPNDAEVQQCQNSSTALYTNPVQFSYSNDTVLSSSDVPAVLDQSIANYLQALNAAVLADIGLWYPNNIFASPGMFNATIAPNDAVDAALTRTPALSSFYTFENQTTSAASLMRKTGMIPGSLDTSLVIPSSGQKPATIALSYLCQVQRIKSPLNLIISVIVADASMFTAFYAFWILAASVFARRKSREANVCEGHMLCRDSFVMKNRTSEDDPGSGVSLVTPAYKDEWEQEG</sequence>
<evidence type="ECO:0000256" key="3">
    <source>
        <dbReference type="ARBA" id="ARBA00004239"/>
    </source>
</evidence>
<evidence type="ECO:0000256" key="15">
    <source>
        <dbReference type="PROSITE-ProRule" id="PRU01032"/>
    </source>
</evidence>
<dbReference type="PANTHER" id="PTHR14218:SF19">
    <property type="entry name" value="SERINE PROTEASE AORO, PUTATIVE (AFU_ORTHOLOGUE AFUA_6G10250)-RELATED"/>
    <property type="match status" value="1"/>
</dbReference>
<gene>
    <name evidence="20" type="ORF">SCP_0507750</name>
</gene>
<feature type="binding site" evidence="15">
    <location>
        <position position="623"/>
    </location>
    <ligand>
        <name>Ca(2+)</name>
        <dbReference type="ChEBI" id="CHEBI:29108"/>
    </ligand>
</feature>
<keyword evidence="7 15" id="KW-0479">Metal-binding</keyword>
<dbReference type="RefSeq" id="XP_027614632.1">
    <property type="nucleotide sequence ID" value="XM_027758831.1"/>
</dbReference>
<reference evidence="20 21" key="1">
    <citation type="journal article" date="2018" name="Sci. Rep.">
        <title>Genome sequence of the cauliflower mushroom Sparassis crispa (Hanabiratake) and its association with beneficial usage.</title>
        <authorList>
            <person name="Kiyama R."/>
            <person name="Furutani Y."/>
            <person name="Kawaguchi K."/>
            <person name="Nakanishi T."/>
        </authorList>
    </citation>
    <scope>NUCLEOTIDE SEQUENCE [LARGE SCALE GENOMIC DNA]</scope>
</reference>
<feature type="binding site" evidence="15">
    <location>
        <position position="625"/>
    </location>
    <ligand>
        <name>Ca(2+)</name>
        <dbReference type="ChEBI" id="CHEBI:29108"/>
    </ligand>
</feature>
<comment type="caution">
    <text evidence="20">The sequence shown here is derived from an EMBL/GenBank/DDBJ whole genome shotgun (WGS) entry which is preliminary data.</text>
</comment>
<dbReference type="PANTHER" id="PTHR14218">
    <property type="entry name" value="PROTEASE S8 TRIPEPTIDYL PEPTIDASE I CLN2"/>
    <property type="match status" value="1"/>
</dbReference>
<dbReference type="GO" id="GO:0005576">
    <property type="term" value="C:extracellular region"/>
    <property type="evidence" value="ECO:0007669"/>
    <property type="project" value="UniProtKB-SubCell"/>
</dbReference>
<dbReference type="Proteomes" id="UP000287166">
    <property type="component" value="Unassembled WGS sequence"/>
</dbReference>
<keyword evidence="5" id="KW-0964">Secreted</keyword>
<dbReference type="GO" id="GO:0004252">
    <property type="term" value="F:serine-type endopeptidase activity"/>
    <property type="evidence" value="ECO:0007669"/>
    <property type="project" value="UniProtKB-UniRule"/>
</dbReference>
<comment type="function">
    <text evidence="2">Secreted tripeptidyl-peptidase which degrades proteins at acidic pHs and is involved in virulence.</text>
</comment>
<dbReference type="EMBL" id="BFAD01000005">
    <property type="protein sequence ID" value="GBE83719.1"/>
    <property type="molecule type" value="Genomic_DNA"/>
</dbReference>
<evidence type="ECO:0000256" key="18">
    <source>
        <dbReference type="SAM" id="SignalP"/>
    </source>
</evidence>
<keyword evidence="17" id="KW-0472">Membrane</keyword>
<feature type="binding site" evidence="15">
    <location>
        <position position="605"/>
    </location>
    <ligand>
        <name>Ca(2+)</name>
        <dbReference type="ChEBI" id="CHEBI:29108"/>
    </ligand>
</feature>
<name>A0A401GNH7_9APHY</name>
<feature type="active site" description="Charge relay system" evidence="15">
    <location>
        <position position="312"/>
    </location>
</feature>
<dbReference type="CDD" id="cd11377">
    <property type="entry name" value="Pro-peptidase_S53"/>
    <property type="match status" value="1"/>
</dbReference>
<comment type="catalytic activity">
    <reaction evidence="1">
        <text>Release of an N-terminal tripeptide from a polypeptide.</text>
        <dbReference type="EC" id="3.4.14.10"/>
    </reaction>
</comment>
<feature type="transmembrane region" description="Helical" evidence="17">
    <location>
        <begin position="1036"/>
        <end position="1058"/>
    </location>
</feature>
<evidence type="ECO:0000256" key="6">
    <source>
        <dbReference type="ARBA" id="ARBA00022670"/>
    </source>
</evidence>
<proteinExistence type="predicted"/>
<dbReference type="InterPro" id="IPR036852">
    <property type="entry name" value="Peptidase_S8/S53_dom_sf"/>
</dbReference>
<evidence type="ECO:0000313" key="20">
    <source>
        <dbReference type="EMBL" id="GBE83719.1"/>
    </source>
</evidence>
<dbReference type="SUPFAM" id="SSF54897">
    <property type="entry name" value="Protease propeptides/inhibitors"/>
    <property type="match status" value="1"/>
</dbReference>
<feature type="active site" description="Charge relay system" evidence="15">
    <location>
        <position position="561"/>
    </location>
</feature>
<keyword evidence="17" id="KW-0812">Transmembrane</keyword>
<keyword evidence="6 15" id="KW-0645">Protease</keyword>
<dbReference type="SMART" id="SM00944">
    <property type="entry name" value="Pro-kuma_activ"/>
    <property type="match status" value="1"/>
</dbReference>
<evidence type="ECO:0000256" key="13">
    <source>
        <dbReference type="ARBA" id="ARBA00023145"/>
    </source>
</evidence>
<dbReference type="InterPro" id="IPR050819">
    <property type="entry name" value="Tripeptidyl-peptidase_I"/>
</dbReference>
<comment type="subcellular location">
    <subcellularLocation>
        <location evidence="3">Secreted</location>
        <location evidence="3">Extracellular space</location>
    </subcellularLocation>
</comment>
<dbReference type="FunFam" id="3.40.50.200:FF:000015">
    <property type="entry name" value="Tripeptidyl peptidase A"/>
    <property type="match status" value="1"/>
</dbReference>
<evidence type="ECO:0000256" key="5">
    <source>
        <dbReference type="ARBA" id="ARBA00022525"/>
    </source>
</evidence>
<evidence type="ECO:0000256" key="9">
    <source>
        <dbReference type="ARBA" id="ARBA00022801"/>
    </source>
</evidence>
<keyword evidence="8 18" id="KW-0732">Signal</keyword>
<accession>A0A401GNH7</accession>
<dbReference type="GO" id="GO:0008240">
    <property type="term" value="F:tripeptidyl-peptidase activity"/>
    <property type="evidence" value="ECO:0007669"/>
    <property type="project" value="UniProtKB-EC"/>
</dbReference>
<dbReference type="OrthoDB" id="409122at2759"/>
<dbReference type="InterPro" id="IPR015366">
    <property type="entry name" value="S53_propep"/>
</dbReference>
<evidence type="ECO:0000256" key="12">
    <source>
        <dbReference type="ARBA" id="ARBA00023026"/>
    </source>
</evidence>
<evidence type="ECO:0000256" key="2">
    <source>
        <dbReference type="ARBA" id="ARBA00002451"/>
    </source>
</evidence>
<keyword evidence="11 15" id="KW-0106">Calcium</keyword>
<evidence type="ECO:0000256" key="7">
    <source>
        <dbReference type="ARBA" id="ARBA00022723"/>
    </source>
</evidence>
<keyword evidence="14" id="KW-0325">Glycoprotein</keyword>
<evidence type="ECO:0000256" key="8">
    <source>
        <dbReference type="ARBA" id="ARBA00022729"/>
    </source>
</evidence>
<dbReference type="Gene3D" id="3.40.50.200">
    <property type="entry name" value="Peptidase S8/S53 domain"/>
    <property type="match status" value="1"/>
</dbReference>
<keyword evidence="17" id="KW-1133">Transmembrane helix</keyword>
<evidence type="ECO:0000256" key="17">
    <source>
        <dbReference type="SAM" id="Phobius"/>
    </source>
</evidence>
<dbReference type="GO" id="GO:0006508">
    <property type="term" value="P:proteolysis"/>
    <property type="evidence" value="ECO:0007669"/>
    <property type="project" value="UniProtKB-KW"/>
</dbReference>
<evidence type="ECO:0000256" key="1">
    <source>
        <dbReference type="ARBA" id="ARBA00001910"/>
    </source>
</evidence>
<keyword evidence="21" id="KW-1185">Reference proteome</keyword>
<dbReference type="CDD" id="cd04056">
    <property type="entry name" value="Peptidases_S53"/>
    <property type="match status" value="1"/>
</dbReference>
<evidence type="ECO:0000259" key="19">
    <source>
        <dbReference type="PROSITE" id="PS51695"/>
    </source>
</evidence>
<keyword evidence="10 15" id="KW-0720">Serine protease</keyword>
<dbReference type="EC" id="3.4.14.10" evidence="4"/>
<protein>
    <recommendedName>
        <fullName evidence="4">tripeptidyl-peptidase II</fullName>
        <ecNumber evidence="4">3.4.14.10</ecNumber>
    </recommendedName>
</protein>
<evidence type="ECO:0000256" key="14">
    <source>
        <dbReference type="ARBA" id="ARBA00023180"/>
    </source>
</evidence>
<dbReference type="GeneID" id="38780636"/>
<dbReference type="STRING" id="139825.A0A401GNH7"/>
<keyword evidence="13" id="KW-0865">Zymogen</keyword>